<dbReference type="GO" id="GO:0005739">
    <property type="term" value="C:mitochondrion"/>
    <property type="evidence" value="ECO:0007669"/>
    <property type="project" value="UniProtKB-SubCell"/>
</dbReference>
<dbReference type="GO" id="GO:0003735">
    <property type="term" value="F:structural constituent of ribosome"/>
    <property type="evidence" value="ECO:0007669"/>
    <property type="project" value="InterPro"/>
</dbReference>
<name>A0A343B736_THEGA</name>
<comment type="similarity">
    <text evidence="2">Belongs to the universal ribosomal protein uS3 family.</text>
</comment>
<keyword evidence="3 7" id="KW-0689">Ribosomal protein</keyword>
<accession>A0A343B736</accession>
<protein>
    <recommendedName>
        <fullName evidence="6">Small ribosomal subunit protein uS3m</fullName>
    </recommendedName>
</protein>
<dbReference type="Pfam" id="PF05316">
    <property type="entry name" value="VAR1"/>
    <property type="match status" value="1"/>
</dbReference>
<dbReference type="GO" id="GO:0005840">
    <property type="term" value="C:ribosome"/>
    <property type="evidence" value="ECO:0007669"/>
    <property type="project" value="UniProtKB-KW"/>
</dbReference>
<dbReference type="GO" id="GO:0006412">
    <property type="term" value="P:translation"/>
    <property type="evidence" value="ECO:0007669"/>
    <property type="project" value="InterPro"/>
</dbReference>
<comment type="subcellular location">
    <subcellularLocation>
        <location evidence="1">Mitochondrion</location>
    </subcellularLocation>
</comment>
<sequence>MNLINNKSSLASIYGLSNVVNSLSEKSNSKNNKILSYKNIFNRSILWVKLYDNYLFLYLNKNNKFSLLEPKTIVNTEVNKTLTTTSSPALPFTLPVVGANKKVKISKNTIKLINSNINNNQEVNKKININKYIKSISKYNYETVKYQNIVYQFNKNNKGIQNSSVGNNKNVFTLLESTFISMSCLISKPIIVITPNKVVIQLFYYLNKFYSNNNLLLNNNDKLQSLCLNLSKIYKKPVELELDRLHYPYYDSNILSNMIGLISNIVKLRFIIKKLFTIAKIKKTKKFINKYSIIPSYLSGFKIRVAGRLLTQRVVPRLTVKTIQRGTLARGKAQFVDSARFSNKNKRGSFSITVTIGHIFF</sequence>
<dbReference type="GO" id="GO:1990904">
    <property type="term" value="C:ribonucleoprotein complex"/>
    <property type="evidence" value="ECO:0007669"/>
    <property type="project" value="UniProtKB-KW"/>
</dbReference>
<evidence type="ECO:0000313" key="7">
    <source>
        <dbReference type="EMBL" id="AQU12771.1"/>
    </source>
</evidence>
<dbReference type="InterPro" id="IPR007980">
    <property type="entry name" value="Ribosomal_uS3m_fun"/>
</dbReference>
<dbReference type="AlphaFoldDB" id="A0A343B736"/>
<evidence type="ECO:0000256" key="2">
    <source>
        <dbReference type="ARBA" id="ARBA00010761"/>
    </source>
</evidence>
<evidence type="ECO:0000256" key="1">
    <source>
        <dbReference type="ARBA" id="ARBA00004173"/>
    </source>
</evidence>
<proteinExistence type="inferred from homology"/>
<evidence type="ECO:0000256" key="5">
    <source>
        <dbReference type="ARBA" id="ARBA00023274"/>
    </source>
</evidence>
<keyword evidence="5" id="KW-0687">Ribonucleoprotein</keyword>
<evidence type="ECO:0000256" key="6">
    <source>
        <dbReference type="ARBA" id="ARBA00035157"/>
    </source>
</evidence>
<keyword evidence="4 7" id="KW-0496">Mitochondrion</keyword>
<dbReference type="EMBL" id="KY245891">
    <property type="protein sequence ID" value="AQU12771.1"/>
    <property type="molecule type" value="Genomic_DNA"/>
</dbReference>
<evidence type="ECO:0000256" key="4">
    <source>
        <dbReference type="ARBA" id="ARBA00023128"/>
    </source>
</evidence>
<evidence type="ECO:0000256" key="3">
    <source>
        <dbReference type="ARBA" id="ARBA00022980"/>
    </source>
</evidence>
<organism evidence="7">
    <name type="scientific">Thelephora ganbajun</name>
    <name type="common">Ganba fungus</name>
    <dbReference type="NCBI Taxonomy" id="370292"/>
    <lineage>
        <taxon>Eukaryota</taxon>
        <taxon>Fungi</taxon>
        <taxon>Dikarya</taxon>
        <taxon>Basidiomycota</taxon>
        <taxon>Agaricomycotina</taxon>
        <taxon>Agaricomycetes</taxon>
        <taxon>Thelephorales</taxon>
        <taxon>Thelephoraceae</taxon>
        <taxon>Thelephora</taxon>
    </lineage>
</organism>
<geneLocation type="mitochondrion" evidence="7"/>
<gene>
    <name evidence="7" type="primary">rps3</name>
</gene>
<reference evidence="7" key="1">
    <citation type="journal article" date="2017" name="Mitochondrial DNA Part B Resour">
        <title>The complete mitochondrial genome of the edible Basidiomycete mushroom Thelephora ganbajun.</title>
        <authorList>
            <person name="Wang P."/>
            <person name="Zhang Y."/>
            <person name="Sha T."/>
            <person name="Xu J."/>
        </authorList>
    </citation>
    <scope>NUCLEOTIDE SEQUENCE</scope>
    <source>
        <strain evidence="7">P2</strain>
        <tissue evidence="7">Fruiting body</tissue>
    </source>
</reference>